<dbReference type="InterPro" id="IPR005135">
    <property type="entry name" value="Endo/exonuclease/phosphatase"/>
</dbReference>
<keyword evidence="4" id="KW-1185">Reference proteome</keyword>
<feature type="region of interest" description="Disordered" evidence="1">
    <location>
        <begin position="211"/>
        <end position="232"/>
    </location>
</feature>
<gene>
    <name evidence="3" type="ORF">PBS001_LOCUS4170</name>
</gene>
<dbReference type="SUPFAM" id="SSF56219">
    <property type="entry name" value="DNase I-like"/>
    <property type="match status" value="1"/>
</dbReference>
<comment type="caution">
    <text evidence="3">The sequence shown here is derived from an EMBL/GenBank/DDBJ whole genome shotgun (WGS) entry which is preliminary data.</text>
</comment>
<evidence type="ECO:0000313" key="4">
    <source>
        <dbReference type="Proteomes" id="UP001158986"/>
    </source>
</evidence>
<dbReference type="Pfam" id="PF03372">
    <property type="entry name" value="Exo_endo_phos"/>
    <property type="match status" value="1"/>
</dbReference>
<dbReference type="Gene3D" id="3.60.10.10">
    <property type="entry name" value="Endonuclease/exonuclease/phosphatase"/>
    <property type="match status" value="1"/>
</dbReference>
<dbReference type="EMBL" id="CAKLCB010000245">
    <property type="protein sequence ID" value="CAH0517571.1"/>
    <property type="molecule type" value="Genomic_DNA"/>
</dbReference>
<evidence type="ECO:0000256" key="1">
    <source>
        <dbReference type="SAM" id="MobiDB-lite"/>
    </source>
</evidence>
<proteinExistence type="predicted"/>
<reference evidence="3 4" key="1">
    <citation type="submission" date="2021-11" db="EMBL/GenBank/DDBJ databases">
        <authorList>
            <person name="Islam A."/>
            <person name="Islam S."/>
            <person name="Flora M.S."/>
            <person name="Rahman M."/>
            <person name="Ziaur R.M."/>
            <person name="Epstein J.H."/>
            <person name="Hassan M."/>
            <person name="Klassen M."/>
            <person name="Woodard K."/>
            <person name="Webb A."/>
            <person name="Webby R.J."/>
            <person name="El Zowalaty M.E."/>
        </authorList>
    </citation>
    <scope>NUCLEOTIDE SEQUENCE [LARGE SCALE GENOMIC DNA]</scope>
    <source>
        <strain evidence="3">Pbs1</strain>
    </source>
</reference>
<evidence type="ECO:0000259" key="2">
    <source>
        <dbReference type="Pfam" id="PF03372"/>
    </source>
</evidence>
<organism evidence="3 4">
    <name type="scientific">Peronospora belbahrii</name>
    <dbReference type="NCBI Taxonomy" id="622444"/>
    <lineage>
        <taxon>Eukaryota</taxon>
        <taxon>Sar</taxon>
        <taxon>Stramenopiles</taxon>
        <taxon>Oomycota</taxon>
        <taxon>Peronosporomycetes</taxon>
        <taxon>Peronosporales</taxon>
        <taxon>Peronosporaceae</taxon>
        <taxon>Peronospora</taxon>
    </lineage>
</organism>
<feature type="domain" description="Endonuclease/exonuclease/phosphatase" evidence="2">
    <location>
        <begin position="36"/>
        <end position="158"/>
    </location>
</feature>
<dbReference type="Proteomes" id="UP001158986">
    <property type="component" value="Unassembled WGS sequence"/>
</dbReference>
<dbReference type="InterPro" id="IPR036691">
    <property type="entry name" value="Endo/exonu/phosph_ase_sf"/>
</dbReference>
<sequence>MADDGKRPMSISGKTEPLSGQRRNRKFYLISSILQVPPGLLTFTHPTYGRKEIFFEGLEELQRSPSLVIITGDFNCVQHLSLDRLGIRSASRTESPALDFFTDMCQLVDALDLVSHPGYDLEWEPSTHFTYWAGLAASRIDHFYVSHTWGYRVQWLEEILPPSALHISSGKRGRHRLPGKVSYPIRCANPDGTVAKLIDCLTDSRITELSNGVDLGSRRPPRPPRPPANHYYHPRLMQRRTRYIAKLRQRARRPLLTRQAWHTAQSEDQQEAHISRVVLVLQRTTDKLCAIQTSIGLGA</sequence>
<accession>A0ABN8D0A6</accession>
<evidence type="ECO:0000313" key="3">
    <source>
        <dbReference type="EMBL" id="CAH0517571.1"/>
    </source>
</evidence>
<name>A0ABN8D0A6_9STRA</name>
<protein>
    <recommendedName>
        <fullName evidence="2">Endonuclease/exonuclease/phosphatase domain-containing protein</fullName>
    </recommendedName>
</protein>